<evidence type="ECO:0000256" key="1">
    <source>
        <dbReference type="ARBA" id="ARBA00023172"/>
    </source>
</evidence>
<dbReference type="PANTHER" id="PTHR35617">
    <property type="entry name" value="PHAGE_INTEGRASE DOMAIN-CONTAINING PROTEIN"/>
    <property type="match status" value="1"/>
</dbReference>
<dbReference type="EMBL" id="CACVKT020010041">
    <property type="protein sequence ID" value="CAC5424494.1"/>
    <property type="molecule type" value="Genomic_DNA"/>
</dbReference>
<dbReference type="SUPFAM" id="SSF56349">
    <property type="entry name" value="DNA breaking-rejoining enzymes"/>
    <property type="match status" value="1"/>
</dbReference>
<dbReference type="InterPro" id="IPR011010">
    <property type="entry name" value="DNA_brk_join_enz"/>
</dbReference>
<dbReference type="InterPro" id="IPR013762">
    <property type="entry name" value="Integrase-like_cat_sf"/>
</dbReference>
<protein>
    <recommendedName>
        <fullName evidence="4">Tyr recombinase domain-containing protein</fullName>
    </recommendedName>
</protein>
<keyword evidence="3" id="KW-1185">Reference proteome</keyword>
<organism evidence="2 3">
    <name type="scientific">Mytilus coruscus</name>
    <name type="common">Sea mussel</name>
    <dbReference type="NCBI Taxonomy" id="42192"/>
    <lineage>
        <taxon>Eukaryota</taxon>
        <taxon>Metazoa</taxon>
        <taxon>Spiralia</taxon>
        <taxon>Lophotrochozoa</taxon>
        <taxon>Mollusca</taxon>
        <taxon>Bivalvia</taxon>
        <taxon>Autobranchia</taxon>
        <taxon>Pteriomorphia</taxon>
        <taxon>Mytilida</taxon>
        <taxon>Mytiloidea</taxon>
        <taxon>Mytilidae</taxon>
        <taxon>Mytilinae</taxon>
        <taxon>Mytilus</taxon>
    </lineage>
</organism>
<evidence type="ECO:0008006" key="4">
    <source>
        <dbReference type="Google" id="ProtNLM"/>
    </source>
</evidence>
<dbReference type="AlphaFoldDB" id="A0A6J8EVE2"/>
<sequence length="221" mass="25521">MPTKHPFELLDSVELKFLTFETEFLVAIASASRVSEIHSLSLDGGHFRFEKNGIKLLPNTQFLAKTQILNRPWEPLFIPSFNSYATDSEDLKLCPCRALSIYINRTKSIRKSNRLFVTYQKNHHKEASKDSIARWIVNTVRYAYENADKDTLKTVRAHDTRRLSTSWTLFCGVSAGEILKTAHWTSETTFTSFYLKDVPDHQSIFAKSSILILSREEDRNR</sequence>
<proteinExistence type="predicted"/>
<name>A0A6J8EVE2_MYTCO</name>
<evidence type="ECO:0000313" key="2">
    <source>
        <dbReference type="EMBL" id="CAC5424494.1"/>
    </source>
</evidence>
<evidence type="ECO:0000313" key="3">
    <source>
        <dbReference type="Proteomes" id="UP000507470"/>
    </source>
</evidence>
<dbReference type="GO" id="GO:0006310">
    <property type="term" value="P:DNA recombination"/>
    <property type="evidence" value="ECO:0007669"/>
    <property type="project" value="UniProtKB-KW"/>
</dbReference>
<dbReference type="GO" id="GO:0003677">
    <property type="term" value="F:DNA binding"/>
    <property type="evidence" value="ECO:0007669"/>
    <property type="project" value="InterPro"/>
</dbReference>
<dbReference type="Proteomes" id="UP000507470">
    <property type="component" value="Unassembled WGS sequence"/>
</dbReference>
<dbReference type="Gene3D" id="1.10.443.10">
    <property type="entry name" value="Intergrase catalytic core"/>
    <property type="match status" value="1"/>
</dbReference>
<keyword evidence="1" id="KW-0233">DNA recombination</keyword>
<dbReference type="GO" id="GO:0015074">
    <property type="term" value="P:DNA integration"/>
    <property type="evidence" value="ECO:0007669"/>
    <property type="project" value="InterPro"/>
</dbReference>
<dbReference type="OrthoDB" id="6090063at2759"/>
<reference evidence="2 3" key="1">
    <citation type="submission" date="2020-06" db="EMBL/GenBank/DDBJ databases">
        <authorList>
            <person name="Li R."/>
            <person name="Bekaert M."/>
        </authorList>
    </citation>
    <scope>NUCLEOTIDE SEQUENCE [LARGE SCALE GENOMIC DNA]</scope>
    <source>
        <strain evidence="3">wild</strain>
    </source>
</reference>
<gene>
    <name evidence="2" type="ORF">MCOR_56394</name>
</gene>
<accession>A0A6J8EVE2</accession>
<dbReference type="PANTHER" id="PTHR35617:SF3">
    <property type="entry name" value="CORE-BINDING (CB) DOMAIN-CONTAINING PROTEIN"/>
    <property type="match status" value="1"/>
</dbReference>